<proteinExistence type="predicted"/>
<comment type="caution">
    <text evidence="2">The sequence shown here is derived from an EMBL/GenBank/DDBJ whole genome shotgun (WGS) entry which is preliminary data.</text>
</comment>
<dbReference type="AlphaFoldDB" id="A0A2A5JEI5"/>
<accession>A0A2A5JEI5</accession>
<sequence>MDLDRHGPRSDPGHDEAAGHLQVSSGSSASVPVLRLSASGHSKWQFWGGTRGKESNTDTISNEPPHGVIPC</sequence>
<gene>
    <name evidence="2" type="ORF">CHR55_05925</name>
</gene>
<evidence type="ECO:0000256" key="1">
    <source>
        <dbReference type="SAM" id="MobiDB-lite"/>
    </source>
</evidence>
<feature type="compositionally biased region" description="Basic and acidic residues" evidence="1">
    <location>
        <begin position="1"/>
        <end position="18"/>
    </location>
</feature>
<feature type="region of interest" description="Disordered" evidence="1">
    <location>
        <begin position="1"/>
        <end position="71"/>
    </location>
</feature>
<name>A0A2A5JEI5_RHOSG</name>
<evidence type="ECO:0000313" key="3">
    <source>
        <dbReference type="Proteomes" id="UP000230886"/>
    </source>
</evidence>
<evidence type="ECO:0000313" key="2">
    <source>
        <dbReference type="EMBL" id="PCK27980.1"/>
    </source>
</evidence>
<dbReference type="Proteomes" id="UP000230886">
    <property type="component" value="Unassembled WGS sequence"/>
</dbReference>
<organism evidence="2 3">
    <name type="scientific">Rhodococcus qingshengii</name>
    <dbReference type="NCBI Taxonomy" id="334542"/>
    <lineage>
        <taxon>Bacteria</taxon>
        <taxon>Bacillati</taxon>
        <taxon>Actinomycetota</taxon>
        <taxon>Actinomycetes</taxon>
        <taxon>Mycobacteriales</taxon>
        <taxon>Nocardiaceae</taxon>
        <taxon>Rhodococcus</taxon>
        <taxon>Rhodococcus erythropolis group</taxon>
    </lineage>
</organism>
<dbReference type="EMBL" id="NOVD01000003">
    <property type="protein sequence ID" value="PCK27980.1"/>
    <property type="molecule type" value="Genomic_DNA"/>
</dbReference>
<reference evidence="2 3" key="1">
    <citation type="submission" date="2017-07" db="EMBL/GenBank/DDBJ databases">
        <title>Draft sequence of Rhodococcus enclensis 23b-28.</title>
        <authorList>
            <person name="Besaury L."/>
            <person name="Sancelme M."/>
            <person name="Amato P."/>
            <person name="Lallement A."/>
            <person name="Delort A.-M."/>
        </authorList>
    </citation>
    <scope>NUCLEOTIDE SEQUENCE [LARGE SCALE GENOMIC DNA]</scope>
    <source>
        <strain evidence="2 3">23b-28</strain>
    </source>
</reference>
<protein>
    <submittedName>
        <fullName evidence="2">Uncharacterized protein</fullName>
    </submittedName>
</protein>